<evidence type="ECO:0000313" key="1">
    <source>
        <dbReference type="EMBL" id="KII72407.1"/>
    </source>
</evidence>
<dbReference type="Proteomes" id="UP000031668">
    <property type="component" value="Unassembled WGS sequence"/>
</dbReference>
<dbReference type="InterPro" id="IPR053164">
    <property type="entry name" value="IS1016-like_transposase"/>
</dbReference>
<dbReference type="AlphaFoldDB" id="A0A0C2NEG2"/>
<organism evidence="1 2">
    <name type="scientific">Thelohanellus kitauei</name>
    <name type="common">Myxosporean</name>
    <dbReference type="NCBI Taxonomy" id="669202"/>
    <lineage>
        <taxon>Eukaryota</taxon>
        <taxon>Metazoa</taxon>
        <taxon>Cnidaria</taxon>
        <taxon>Myxozoa</taxon>
        <taxon>Myxosporea</taxon>
        <taxon>Bivalvulida</taxon>
        <taxon>Platysporina</taxon>
        <taxon>Myxobolidae</taxon>
        <taxon>Thelohanellus</taxon>
    </lineage>
</organism>
<dbReference type="PANTHER" id="PTHR47163">
    <property type="entry name" value="DDE_TNP_IS1595 DOMAIN-CONTAINING PROTEIN"/>
    <property type="match status" value="1"/>
</dbReference>
<sequence>MDLEKWDIISLPYRKCLKQKSISKTFLYTAIIGVNKVLQISYLFINGTREVGIIEATVLSSATVKEWTRFIRQLLADNVDLSNTAIGGNEIVVEGMGLAAGIERIEETECFVVEVENRNAKTIKDILCRHILPRTIVYMDMWKAYNQPCNDLGLEHKTVNHSPTLEDPVT</sequence>
<proteinExistence type="predicted"/>
<dbReference type="OrthoDB" id="5984690at2759"/>
<name>A0A0C2NEG2_THEKT</name>
<gene>
    <name evidence="1" type="ORF">RF11_03648</name>
</gene>
<reference evidence="1 2" key="1">
    <citation type="journal article" date="2014" name="Genome Biol. Evol.">
        <title>The genome of the myxosporean Thelohanellus kitauei shows adaptations to nutrient acquisition within its fish host.</title>
        <authorList>
            <person name="Yang Y."/>
            <person name="Xiong J."/>
            <person name="Zhou Z."/>
            <person name="Huo F."/>
            <person name="Miao W."/>
            <person name="Ran C."/>
            <person name="Liu Y."/>
            <person name="Zhang J."/>
            <person name="Feng J."/>
            <person name="Wang M."/>
            <person name="Wang M."/>
            <person name="Wang L."/>
            <person name="Yao B."/>
        </authorList>
    </citation>
    <scope>NUCLEOTIDE SEQUENCE [LARGE SCALE GENOMIC DNA]</scope>
    <source>
        <strain evidence="1">Wuqing</strain>
    </source>
</reference>
<comment type="caution">
    <text evidence="1">The sequence shown here is derived from an EMBL/GenBank/DDBJ whole genome shotgun (WGS) entry which is preliminary data.</text>
</comment>
<dbReference type="PANTHER" id="PTHR47163:SF2">
    <property type="entry name" value="SI:DKEY-17M8.2"/>
    <property type="match status" value="1"/>
</dbReference>
<evidence type="ECO:0008006" key="3">
    <source>
        <dbReference type="Google" id="ProtNLM"/>
    </source>
</evidence>
<protein>
    <recommendedName>
        <fullName evidence="3">ISXO2-like transposase domain-containing protein</fullName>
    </recommendedName>
</protein>
<dbReference type="EMBL" id="JWZT01001233">
    <property type="protein sequence ID" value="KII72407.1"/>
    <property type="molecule type" value="Genomic_DNA"/>
</dbReference>
<keyword evidence="2" id="KW-1185">Reference proteome</keyword>
<evidence type="ECO:0000313" key="2">
    <source>
        <dbReference type="Proteomes" id="UP000031668"/>
    </source>
</evidence>
<accession>A0A0C2NEG2</accession>